<dbReference type="GO" id="GO:0042956">
    <property type="term" value="P:maltodextrin transmembrane transport"/>
    <property type="evidence" value="ECO:0007669"/>
    <property type="project" value="TreeGrafter"/>
</dbReference>
<accession>A0A916JYU1</accession>
<protein>
    <submittedName>
        <fullName evidence="5">Cyclodextrin-binding protein</fullName>
    </submittedName>
</protein>
<dbReference type="InterPro" id="IPR006059">
    <property type="entry name" value="SBP"/>
</dbReference>
<dbReference type="GO" id="GO:1901982">
    <property type="term" value="F:maltose binding"/>
    <property type="evidence" value="ECO:0007669"/>
    <property type="project" value="TreeGrafter"/>
</dbReference>
<dbReference type="PROSITE" id="PS51257">
    <property type="entry name" value="PROKAR_LIPOPROTEIN"/>
    <property type="match status" value="1"/>
</dbReference>
<evidence type="ECO:0000313" key="5">
    <source>
        <dbReference type="EMBL" id="CAG7616457.1"/>
    </source>
</evidence>
<evidence type="ECO:0000256" key="1">
    <source>
        <dbReference type="ARBA" id="ARBA00008520"/>
    </source>
</evidence>
<comment type="similarity">
    <text evidence="1">Belongs to the bacterial solute-binding protein 1 family.</text>
</comment>
<keyword evidence="3 4" id="KW-0732">Signal</keyword>
<evidence type="ECO:0000256" key="4">
    <source>
        <dbReference type="SAM" id="SignalP"/>
    </source>
</evidence>
<dbReference type="Pfam" id="PF01547">
    <property type="entry name" value="SBP_bac_1"/>
    <property type="match status" value="1"/>
</dbReference>
<sequence>MNMIKTGLIGSLALVLAAGCSNTAKPGASPDKQADSGGVTEISYLANSIWEKPIKKVIDEFEKENPNIKVNLQLSPTTKLTETIEIKLASKAQDLDVVSVDVPLTMGYSLKGYLEPLDNLLGAEAKSKWVPSTVDAGSYNGQLMSAPMNTSSVVLFYNKDLLQQAGVPLPSEQIKDRMTWEALVETAKKLSKDTNGDNQNDIFGFSFDQVGKAYQLLALGQSKNAKVLSDNGLTAKGYTNSPEMVSAFQFYSDMFNKYKVSPKIKREEALDYFISGKVAMFLASTQNLPRIKDAKMNFGIAPHPYFEGGKVATPTGSWHIGISKYSTKKEAAAKFVKYLTLGKGSQIWFEENGALPATLELLDHIDKDAKYNEFPNTIMKLASSEARQTAALRPKTPGYLEWENNVNKAFEDIKNGTDPKKALDDAATLIDSQLRKYQSVVK</sequence>
<reference evidence="5" key="1">
    <citation type="submission" date="2021-06" db="EMBL/GenBank/DDBJ databases">
        <authorList>
            <person name="Criscuolo A."/>
        </authorList>
    </citation>
    <scope>NUCLEOTIDE SEQUENCE</scope>
    <source>
        <strain evidence="5">CIP111600</strain>
    </source>
</reference>
<dbReference type="PANTHER" id="PTHR30061:SF50">
    <property type="entry name" value="MALTOSE_MALTODEXTRIN-BINDING PERIPLASMIC PROTEIN"/>
    <property type="match status" value="1"/>
</dbReference>
<organism evidence="5 6">
    <name type="scientific">Paenibacillus solanacearum</name>
    <dbReference type="NCBI Taxonomy" id="2048548"/>
    <lineage>
        <taxon>Bacteria</taxon>
        <taxon>Bacillati</taxon>
        <taxon>Bacillota</taxon>
        <taxon>Bacilli</taxon>
        <taxon>Bacillales</taxon>
        <taxon>Paenibacillaceae</taxon>
        <taxon>Paenibacillus</taxon>
    </lineage>
</organism>
<comment type="caution">
    <text evidence="5">The sequence shown here is derived from an EMBL/GenBank/DDBJ whole genome shotgun (WGS) entry which is preliminary data.</text>
</comment>
<dbReference type="EMBL" id="CAJVAS010000006">
    <property type="protein sequence ID" value="CAG7616457.1"/>
    <property type="molecule type" value="Genomic_DNA"/>
</dbReference>
<dbReference type="Proteomes" id="UP000693672">
    <property type="component" value="Unassembled WGS sequence"/>
</dbReference>
<dbReference type="GO" id="GO:0055052">
    <property type="term" value="C:ATP-binding cassette (ABC) transporter complex, substrate-binding subunit-containing"/>
    <property type="evidence" value="ECO:0007669"/>
    <property type="project" value="TreeGrafter"/>
</dbReference>
<gene>
    <name evidence="5" type="primary">cycB</name>
    <name evidence="5" type="ORF">PAESOLCIP111_01907</name>
</gene>
<dbReference type="RefSeq" id="WP_218091698.1">
    <property type="nucleotide sequence ID" value="NZ_CAJVAS010000006.1"/>
</dbReference>
<evidence type="ECO:0000256" key="2">
    <source>
        <dbReference type="ARBA" id="ARBA00022448"/>
    </source>
</evidence>
<dbReference type="GO" id="GO:0015768">
    <property type="term" value="P:maltose transport"/>
    <property type="evidence" value="ECO:0007669"/>
    <property type="project" value="TreeGrafter"/>
</dbReference>
<name>A0A916JYU1_9BACL</name>
<feature type="chain" id="PRO_5039675795" evidence="4">
    <location>
        <begin position="24"/>
        <end position="442"/>
    </location>
</feature>
<keyword evidence="6" id="KW-1185">Reference proteome</keyword>
<dbReference type="AlphaFoldDB" id="A0A916JYU1"/>
<dbReference type="PANTHER" id="PTHR30061">
    <property type="entry name" value="MALTOSE-BINDING PERIPLASMIC PROTEIN"/>
    <property type="match status" value="1"/>
</dbReference>
<dbReference type="CDD" id="cd14748">
    <property type="entry name" value="PBP2_UgpB"/>
    <property type="match status" value="1"/>
</dbReference>
<evidence type="ECO:0000256" key="3">
    <source>
        <dbReference type="ARBA" id="ARBA00022729"/>
    </source>
</evidence>
<evidence type="ECO:0000313" key="6">
    <source>
        <dbReference type="Proteomes" id="UP000693672"/>
    </source>
</evidence>
<keyword evidence="2" id="KW-0813">Transport</keyword>
<feature type="signal peptide" evidence="4">
    <location>
        <begin position="1"/>
        <end position="23"/>
    </location>
</feature>
<proteinExistence type="inferred from homology"/>